<name>A0A4R2P190_9FLAO</name>
<evidence type="ECO:0000313" key="3">
    <source>
        <dbReference type="Proteomes" id="UP000294564"/>
    </source>
</evidence>
<accession>A0A4R2P190</accession>
<comment type="caution">
    <text evidence="2">The sequence shown here is derived from an EMBL/GenBank/DDBJ whole genome shotgun (WGS) entry which is preliminary data.</text>
</comment>
<dbReference type="Gene3D" id="3.90.550.10">
    <property type="entry name" value="Spore Coat Polysaccharide Biosynthesis Protein SpsA, Chain A"/>
    <property type="match status" value="1"/>
</dbReference>
<dbReference type="RefSeq" id="WP_132792276.1">
    <property type="nucleotide sequence ID" value="NZ_SLXM01000001.1"/>
</dbReference>
<dbReference type="Proteomes" id="UP000294564">
    <property type="component" value="Unassembled WGS sequence"/>
</dbReference>
<dbReference type="Pfam" id="PF00535">
    <property type="entry name" value="Glycos_transf_2"/>
    <property type="match status" value="1"/>
</dbReference>
<keyword evidence="3" id="KW-1185">Reference proteome</keyword>
<evidence type="ECO:0000259" key="1">
    <source>
        <dbReference type="Pfam" id="PF00535"/>
    </source>
</evidence>
<proteinExistence type="predicted"/>
<sequence length="271" mass="32012">MSFLTASIVIYNNINQVKDLLNDLTLYNGKIQVFVIDNSDQNHSQFFSNIDKVKYLFNNKNLGYGKAHNIAIDKSIELGSNYHIILNPDIRLNKGTLNSIVNFMENNPEVGMCSPKILFPNGDLQYLCKLIPKPQNLLIRRFLPSKKIISKHDNKYELRNFSYNHNIEIPYISGCFMFAKTSILEKVNGFDERFFLYFEDLDLTRRIGQLSKTYFFAETFVYHGYNKESYRNNKVLIYHMKNAVKYFNKWGWFFDKERNEINKKTLLQLNK</sequence>
<dbReference type="PANTHER" id="PTHR43179">
    <property type="entry name" value="RHAMNOSYLTRANSFERASE WBBL"/>
    <property type="match status" value="1"/>
</dbReference>
<evidence type="ECO:0000313" key="2">
    <source>
        <dbReference type="EMBL" id="TCP28277.1"/>
    </source>
</evidence>
<feature type="domain" description="Glycosyltransferase 2-like" evidence="1">
    <location>
        <begin position="8"/>
        <end position="129"/>
    </location>
</feature>
<dbReference type="InterPro" id="IPR001173">
    <property type="entry name" value="Glyco_trans_2-like"/>
</dbReference>
<reference evidence="2 3" key="1">
    <citation type="submission" date="2019-03" db="EMBL/GenBank/DDBJ databases">
        <title>Genomic Encyclopedia of Type Strains, Phase IV (KMG-IV): sequencing the most valuable type-strain genomes for metagenomic binning, comparative biology and taxonomic classification.</title>
        <authorList>
            <person name="Goeker M."/>
        </authorList>
    </citation>
    <scope>NUCLEOTIDE SEQUENCE [LARGE SCALE GENOMIC DNA]</scope>
    <source>
        <strain evidence="2 3">DSM 14836</strain>
    </source>
</reference>
<organism evidence="2 3">
    <name type="scientific">Tenacibaculum skagerrakense</name>
    <dbReference type="NCBI Taxonomy" id="186571"/>
    <lineage>
        <taxon>Bacteria</taxon>
        <taxon>Pseudomonadati</taxon>
        <taxon>Bacteroidota</taxon>
        <taxon>Flavobacteriia</taxon>
        <taxon>Flavobacteriales</taxon>
        <taxon>Flavobacteriaceae</taxon>
        <taxon>Tenacibaculum</taxon>
    </lineage>
</organism>
<dbReference type="InterPro" id="IPR029044">
    <property type="entry name" value="Nucleotide-diphossugar_trans"/>
</dbReference>
<dbReference type="OrthoDB" id="9771846at2"/>
<dbReference type="SUPFAM" id="SSF53448">
    <property type="entry name" value="Nucleotide-diphospho-sugar transferases"/>
    <property type="match status" value="1"/>
</dbReference>
<gene>
    <name evidence="2" type="ORF">EV195_101441</name>
</gene>
<dbReference type="AlphaFoldDB" id="A0A4R2P190"/>
<dbReference type="EMBL" id="SLXM01000001">
    <property type="protein sequence ID" value="TCP28277.1"/>
    <property type="molecule type" value="Genomic_DNA"/>
</dbReference>
<dbReference type="PANTHER" id="PTHR43179:SF10">
    <property type="entry name" value="GLYCOSYL TRANSFERASE"/>
    <property type="match status" value="1"/>
</dbReference>
<protein>
    <recommendedName>
        <fullName evidence="1">Glycosyltransferase 2-like domain-containing protein</fullName>
    </recommendedName>
</protein>